<dbReference type="Proteomes" id="UP000652427">
    <property type="component" value="Unassembled WGS sequence"/>
</dbReference>
<comment type="caution">
    <text evidence="1">The sequence shown here is derived from an EMBL/GenBank/DDBJ whole genome shotgun (WGS) entry which is preliminary data.</text>
</comment>
<protein>
    <submittedName>
        <fullName evidence="1">Uncharacterized protein</fullName>
    </submittedName>
</protein>
<dbReference type="EMBL" id="JABWMH010000001">
    <property type="protein sequence ID" value="NVD27020.1"/>
    <property type="molecule type" value="Genomic_DNA"/>
</dbReference>
<evidence type="ECO:0000313" key="2">
    <source>
        <dbReference type="Proteomes" id="UP000652427"/>
    </source>
</evidence>
<reference evidence="1 2" key="1">
    <citation type="submission" date="2020-06" db="EMBL/GenBank/DDBJ databases">
        <authorList>
            <person name="Kim S.-J."/>
            <person name="Park S.-J."/>
        </authorList>
    </citation>
    <scope>NUCLEOTIDE SEQUENCE [LARGE SCALE GENOMIC DNA]</scope>
    <source>
        <strain evidence="1 2">SW-151</strain>
    </source>
</reference>
<gene>
    <name evidence="1" type="ORF">HUO14_03740</name>
</gene>
<accession>A0ABX2MZY9</accession>
<dbReference type="RefSeq" id="WP_176278515.1">
    <property type="nucleotide sequence ID" value="NZ_JABWMH010000001.1"/>
</dbReference>
<name>A0ABX2MZY9_9SPHN</name>
<keyword evidence="2" id="KW-1185">Reference proteome</keyword>
<organism evidence="1 2">
    <name type="scientific">Parasphingorhabdus flavimaris</name>
    <dbReference type="NCBI Taxonomy" id="266812"/>
    <lineage>
        <taxon>Bacteria</taxon>
        <taxon>Pseudomonadati</taxon>
        <taxon>Pseudomonadota</taxon>
        <taxon>Alphaproteobacteria</taxon>
        <taxon>Sphingomonadales</taxon>
        <taxon>Sphingomonadaceae</taxon>
        <taxon>Parasphingorhabdus</taxon>
    </lineage>
</organism>
<sequence>MASLVNEDDVFVVENDNSEDIALTEHKSDKSVPENYKVLRVEKTLEDLWRGVSGCSSKTDRKVQELFDRFKKGQTEGRPGAIVKTSGWTGGTVRNRSGTRNWGARWCSTQIFLNCYIEFYIVEE</sequence>
<evidence type="ECO:0000313" key="1">
    <source>
        <dbReference type="EMBL" id="NVD27020.1"/>
    </source>
</evidence>
<proteinExistence type="predicted"/>